<protein>
    <submittedName>
        <fullName evidence="2">Uncharacterized protein</fullName>
    </submittedName>
</protein>
<accession>A0A165BVB7</accession>
<evidence type="ECO:0000256" key="1">
    <source>
        <dbReference type="SAM" id="MobiDB-lite"/>
    </source>
</evidence>
<name>A0A165BVB7_9APHY</name>
<dbReference type="AlphaFoldDB" id="A0A165BVB7"/>
<gene>
    <name evidence="2" type="ORF">LAESUDRAFT_763455</name>
</gene>
<keyword evidence="3" id="KW-1185">Reference proteome</keyword>
<dbReference type="InParanoid" id="A0A165BVB7"/>
<feature type="compositionally biased region" description="Polar residues" evidence="1">
    <location>
        <begin position="1"/>
        <end position="18"/>
    </location>
</feature>
<proteinExistence type="predicted"/>
<feature type="region of interest" description="Disordered" evidence="1">
    <location>
        <begin position="1"/>
        <end position="22"/>
    </location>
</feature>
<feature type="compositionally biased region" description="Basic and acidic residues" evidence="1">
    <location>
        <begin position="341"/>
        <end position="356"/>
    </location>
</feature>
<dbReference type="RefSeq" id="XP_040759461.1">
    <property type="nucleotide sequence ID" value="XM_040913259.1"/>
</dbReference>
<dbReference type="Proteomes" id="UP000076871">
    <property type="component" value="Unassembled WGS sequence"/>
</dbReference>
<evidence type="ECO:0000313" key="3">
    <source>
        <dbReference type="Proteomes" id="UP000076871"/>
    </source>
</evidence>
<organism evidence="2 3">
    <name type="scientific">Laetiporus sulphureus 93-53</name>
    <dbReference type="NCBI Taxonomy" id="1314785"/>
    <lineage>
        <taxon>Eukaryota</taxon>
        <taxon>Fungi</taxon>
        <taxon>Dikarya</taxon>
        <taxon>Basidiomycota</taxon>
        <taxon>Agaricomycotina</taxon>
        <taxon>Agaricomycetes</taxon>
        <taxon>Polyporales</taxon>
        <taxon>Laetiporus</taxon>
    </lineage>
</organism>
<reference evidence="2 3" key="1">
    <citation type="journal article" date="2016" name="Mol. Biol. Evol.">
        <title>Comparative Genomics of Early-Diverging Mushroom-Forming Fungi Provides Insights into the Origins of Lignocellulose Decay Capabilities.</title>
        <authorList>
            <person name="Nagy L.G."/>
            <person name="Riley R."/>
            <person name="Tritt A."/>
            <person name="Adam C."/>
            <person name="Daum C."/>
            <person name="Floudas D."/>
            <person name="Sun H."/>
            <person name="Yadav J.S."/>
            <person name="Pangilinan J."/>
            <person name="Larsson K.H."/>
            <person name="Matsuura K."/>
            <person name="Barry K."/>
            <person name="Labutti K."/>
            <person name="Kuo R."/>
            <person name="Ohm R.A."/>
            <person name="Bhattacharya S.S."/>
            <person name="Shirouzu T."/>
            <person name="Yoshinaga Y."/>
            <person name="Martin F.M."/>
            <person name="Grigoriev I.V."/>
            <person name="Hibbett D.S."/>
        </authorList>
    </citation>
    <scope>NUCLEOTIDE SEQUENCE [LARGE SCALE GENOMIC DNA]</scope>
    <source>
        <strain evidence="2 3">93-53</strain>
    </source>
</reference>
<dbReference type="GeneID" id="63830287"/>
<dbReference type="EMBL" id="KV427660">
    <property type="protein sequence ID" value="KZT01721.1"/>
    <property type="molecule type" value="Genomic_DNA"/>
</dbReference>
<sequence>MGDPTTPSSSQCPATPVTSPHKAADSKDAVMGVIYSTWKVLHEAEPLDPAVDSEFLIREFLSALHDLRAFSDLVLQTRYTQSCQKAQVHLDSFVQPLWLSWCAELISPERAAAFSVNKELSPPPVAEAFAHTFSDTGEVAASDSPTASTGVDDTLLSVALASFSVVAMPVMASAALGDPVPKFEFQARAANPVTINPPSDSDTAAMEVDSPLATMVNKLPSAHVSETIELSSNNEDDSDSDEVKFIGGTIPNLSSVHLKKGKGRSRKSIKASKMTTTSEDQVSSSLAEAIYRFFGLAHTLPDMPKPDVEFDAEDAPEVVTVKQEKGTAGPSHCKLVIPPPLRDHFDRPPKRPRFEDSDPDDIMMQHTHTDTIVVPSTKVLKPCSSKGKSHAKGSSKVATMKSELIHVLTAVIKPSAASTQLEQMIELSQQLLEENHALRARKS</sequence>
<evidence type="ECO:0000313" key="2">
    <source>
        <dbReference type="EMBL" id="KZT01721.1"/>
    </source>
</evidence>
<feature type="region of interest" description="Disordered" evidence="1">
    <location>
        <begin position="337"/>
        <end position="361"/>
    </location>
</feature>